<dbReference type="Proteomes" id="UP000037069">
    <property type="component" value="Unassembled WGS sequence"/>
</dbReference>
<comment type="caution">
    <text evidence="1">The sequence shown here is derived from an EMBL/GenBank/DDBJ whole genome shotgun (WGS) entry which is preliminary data.</text>
</comment>
<dbReference type="AlphaFoldDB" id="A0A0L0C4R5"/>
<accession>A0A0L0C4R5</accession>
<organism evidence="1 2">
    <name type="scientific">Lucilia cuprina</name>
    <name type="common">Green bottle fly</name>
    <name type="synonym">Australian sheep blowfly</name>
    <dbReference type="NCBI Taxonomy" id="7375"/>
    <lineage>
        <taxon>Eukaryota</taxon>
        <taxon>Metazoa</taxon>
        <taxon>Ecdysozoa</taxon>
        <taxon>Arthropoda</taxon>
        <taxon>Hexapoda</taxon>
        <taxon>Insecta</taxon>
        <taxon>Pterygota</taxon>
        <taxon>Neoptera</taxon>
        <taxon>Endopterygota</taxon>
        <taxon>Diptera</taxon>
        <taxon>Brachycera</taxon>
        <taxon>Muscomorpha</taxon>
        <taxon>Oestroidea</taxon>
        <taxon>Calliphoridae</taxon>
        <taxon>Luciliinae</taxon>
        <taxon>Lucilia</taxon>
    </lineage>
</organism>
<name>A0A0L0C4R5_LUCCU</name>
<dbReference type="OrthoDB" id="549243at2759"/>
<evidence type="ECO:0000313" key="1">
    <source>
        <dbReference type="EMBL" id="KNC27280.1"/>
    </source>
</evidence>
<gene>
    <name evidence="1" type="ORF">FF38_13298</name>
</gene>
<proteinExistence type="predicted"/>
<evidence type="ECO:0000313" key="2">
    <source>
        <dbReference type="Proteomes" id="UP000037069"/>
    </source>
</evidence>
<evidence type="ECO:0008006" key="3">
    <source>
        <dbReference type="Google" id="ProtNLM"/>
    </source>
</evidence>
<dbReference type="Gene3D" id="3.80.10.10">
    <property type="entry name" value="Ribonuclease Inhibitor"/>
    <property type="match status" value="1"/>
</dbReference>
<dbReference type="EMBL" id="JRES01000914">
    <property type="protein sequence ID" value="KNC27280.1"/>
    <property type="molecule type" value="Genomic_DNA"/>
</dbReference>
<protein>
    <recommendedName>
        <fullName evidence="3">F-box domain-containing protein</fullName>
    </recommendedName>
</protein>
<keyword evidence="2" id="KW-1185">Reference proteome</keyword>
<dbReference type="InterPro" id="IPR032675">
    <property type="entry name" value="LRR_dom_sf"/>
</dbReference>
<reference evidence="1 2" key="1">
    <citation type="journal article" date="2015" name="Nat. Commun.">
        <title>Lucilia cuprina genome unlocks parasitic fly biology to underpin future interventions.</title>
        <authorList>
            <person name="Anstead C.A."/>
            <person name="Korhonen P.K."/>
            <person name="Young N.D."/>
            <person name="Hall R.S."/>
            <person name="Jex A.R."/>
            <person name="Murali S.C."/>
            <person name="Hughes D.S."/>
            <person name="Lee S.F."/>
            <person name="Perry T."/>
            <person name="Stroehlein A.J."/>
            <person name="Ansell B.R."/>
            <person name="Breugelmans B."/>
            <person name="Hofmann A."/>
            <person name="Qu J."/>
            <person name="Dugan S."/>
            <person name="Lee S.L."/>
            <person name="Chao H."/>
            <person name="Dinh H."/>
            <person name="Han Y."/>
            <person name="Doddapaneni H.V."/>
            <person name="Worley K.C."/>
            <person name="Muzny D.M."/>
            <person name="Ioannidis P."/>
            <person name="Waterhouse R.M."/>
            <person name="Zdobnov E.M."/>
            <person name="James P.J."/>
            <person name="Bagnall N.H."/>
            <person name="Kotze A.C."/>
            <person name="Gibbs R.A."/>
            <person name="Richards S."/>
            <person name="Batterham P."/>
            <person name="Gasser R.B."/>
        </authorList>
    </citation>
    <scope>NUCLEOTIDE SEQUENCE [LARGE SCALE GENOMIC DNA]</scope>
    <source>
        <strain evidence="1 2">LS</strain>
        <tissue evidence="1">Full body</tissue>
    </source>
</reference>
<dbReference type="SUPFAM" id="SSF52047">
    <property type="entry name" value="RNI-like"/>
    <property type="match status" value="1"/>
</dbReference>
<sequence length="253" mass="29057">MKNKLLFSTNTKIKYQYSEGDHRPMTTKEDSVNGETHFLDLNDDCLLEILKYLNIHETFTLLGGVCKRIDDIIYERLALIKHLTINLRDPPAFTIEQLEIIGRNLKSLYISAGYSLSSPLTLNYLQPICCQESLQFLTLHYVQFDENYQNCLMKVAAQLEFLDLSYCQLTDDLLQPILAKCSNLRALTIFGNYNLKCTSLSALKSRELKELKVEQNSNCKPEIEKFITKNPEVTVTIFAIGFLGHINSKAYHE</sequence>